<dbReference type="EMBL" id="HBGH01000959">
    <property type="protein sequence ID" value="CAD9222131.1"/>
    <property type="molecule type" value="Transcribed_RNA"/>
</dbReference>
<feature type="coiled-coil region" evidence="1">
    <location>
        <begin position="209"/>
        <end position="243"/>
    </location>
</feature>
<accession>A0A7S1T7W9</accession>
<evidence type="ECO:0000256" key="1">
    <source>
        <dbReference type="SAM" id="Coils"/>
    </source>
</evidence>
<reference evidence="2" key="1">
    <citation type="submission" date="2021-01" db="EMBL/GenBank/DDBJ databases">
        <authorList>
            <person name="Corre E."/>
            <person name="Pelletier E."/>
            <person name="Niang G."/>
            <person name="Scheremetjew M."/>
            <person name="Finn R."/>
            <person name="Kale V."/>
            <person name="Holt S."/>
            <person name="Cochrane G."/>
            <person name="Meng A."/>
            <person name="Brown T."/>
            <person name="Cohen L."/>
        </authorList>
    </citation>
    <scope>NUCLEOTIDE SEQUENCE</scope>
    <source>
        <strain evidence="2">SAG 36.94</strain>
    </source>
</reference>
<keyword evidence="1" id="KW-0175">Coiled coil</keyword>
<sequence>MEDQLTQLFQALEIDLGGSPASTVILSEDGLGKLMDKVNVLIPMEIRLRECEEILAAHMDRDLMALDEARFQTQEEETQRVKRDKWKSDVGRQLGKMQNDVKNLRAENTRLTDDLDRCREAMESLKERGDWAVKEVEVLRLRAEEGLQASVEREKLERQNRALLRQRQQIRRDLIEVSPVAIETALRLSERERTAQKMREKQVRTTAAYELLQRSNEDLHRTVARLEENIRELRENLSQQHKRIVHQAAVINSYDNSYQRKFQSLRELNNTLANSIVSLLGQSLADPTLASS</sequence>
<organism evidence="2">
    <name type="scientific">Compsopogon caeruleus</name>
    <dbReference type="NCBI Taxonomy" id="31354"/>
    <lineage>
        <taxon>Eukaryota</taxon>
        <taxon>Rhodophyta</taxon>
        <taxon>Compsopogonophyceae</taxon>
        <taxon>Compsopogonales</taxon>
        <taxon>Compsopogonaceae</taxon>
        <taxon>Compsopogon</taxon>
    </lineage>
</organism>
<gene>
    <name evidence="2" type="ORF">CCAE0312_LOCUS467</name>
</gene>
<proteinExistence type="predicted"/>
<feature type="coiled-coil region" evidence="1">
    <location>
        <begin position="87"/>
        <end position="128"/>
    </location>
</feature>
<dbReference type="AlphaFoldDB" id="A0A7S1T7W9"/>
<evidence type="ECO:0000313" key="2">
    <source>
        <dbReference type="EMBL" id="CAD9222131.1"/>
    </source>
</evidence>
<protein>
    <submittedName>
        <fullName evidence="2">Uncharacterized protein</fullName>
    </submittedName>
</protein>
<name>A0A7S1T7W9_9RHOD</name>